<dbReference type="EMBL" id="MOBJ01000009">
    <property type="protein sequence ID" value="RON08463.1"/>
    <property type="molecule type" value="Genomic_DNA"/>
</dbReference>
<dbReference type="AlphaFoldDB" id="A0A423H5I5"/>
<evidence type="ECO:0008006" key="3">
    <source>
        <dbReference type="Google" id="ProtNLM"/>
    </source>
</evidence>
<proteinExistence type="predicted"/>
<sequence>MSSFALILSHFEKYQRSLFFEIFEVVGFMEGFNDVDLSKRLEKVGCVLSLQRIISGRGDPREVGHIIADALPGWHNPERVNSYFKIFFSDLNFYSKAMVTELEMMWQLRHSIVHTAGVVSREDAMKAPELRGLRDKGLVFSEGFINEVGRRFHMIVQLSLQQLEQAVRKAITPSLEDPEDLIEPLIRFESPRSTWFEAGN</sequence>
<evidence type="ECO:0000313" key="1">
    <source>
        <dbReference type="EMBL" id="RON08463.1"/>
    </source>
</evidence>
<gene>
    <name evidence="1" type="ORF">BK659_13780</name>
</gene>
<reference evidence="1 2" key="1">
    <citation type="submission" date="2016-10" db="EMBL/GenBank/DDBJ databases">
        <title>Comparative genome analysis of multiple Pseudomonas spp. focuses on biocontrol and plant growth promoting traits.</title>
        <authorList>
            <person name="Tao X.-Y."/>
            <person name="Taylor C.G."/>
        </authorList>
    </citation>
    <scope>NUCLEOTIDE SEQUENCE [LARGE SCALE GENOMIC DNA]</scope>
    <source>
        <strain evidence="1 2">48H11</strain>
    </source>
</reference>
<accession>A0A423H5I5</accession>
<comment type="caution">
    <text evidence="1">The sequence shown here is derived from an EMBL/GenBank/DDBJ whole genome shotgun (WGS) entry which is preliminary data.</text>
</comment>
<dbReference type="Proteomes" id="UP000286071">
    <property type="component" value="Unassembled WGS sequence"/>
</dbReference>
<name>A0A423H5I5_9PSED</name>
<protein>
    <recommendedName>
        <fullName evidence="3">RiboL-PSP-HEPN domain-containing protein</fullName>
    </recommendedName>
</protein>
<organism evidence="1 2">
    <name type="scientific">Pseudomonas brassicacearum</name>
    <dbReference type="NCBI Taxonomy" id="930166"/>
    <lineage>
        <taxon>Bacteria</taxon>
        <taxon>Pseudomonadati</taxon>
        <taxon>Pseudomonadota</taxon>
        <taxon>Gammaproteobacteria</taxon>
        <taxon>Pseudomonadales</taxon>
        <taxon>Pseudomonadaceae</taxon>
        <taxon>Pseudomonas</taxon>
    </lineage>
</organism>
<evidence type="ECO:0000313" key="2">
    <source>
        <dbReference type="Proteomes" id="UP000286071"/>
    </source>
</evidence>